<accession>A0A5C5G3F9</accession>
<gene>
    <name evidence="2" type="ORF">DMC30DRAFT_415089</name>
</gene>
<keyword evidence="3" id="KW-1185">Reference proteome</keyword>
<evidence type="ECO:0000313" key="2">
    <source>
        <dbReference type="EMBL" id="TNY22421.1"/>
    </source>
</evidence>
<dbReference type="Proteomes" id="UP000311382">
    <property type="component" value="Unassembled WGS sequence"/>
</dbReference>
<dbReference type="AlphaFoldDB" id="A0A5C5G3F9"/>
<feature type="compositionally biased region" description="Polar residues" evidence="1">
    <location>
        <begin position="210"/>
        <end position="223"/>
    </location>
</feature>
<reference evidence="2 3" key="1">
    <citation type="submission" date="2019-03" db="EMBL/GenBank/DDBJ databases">
        <title>Rhodosporidium diobovatum UCD-FST 08-225 genome sequencing, assembly, and annotation.</title>
        <authorList>
            <person name="Fakankun I.U."/>
            <person name="Fristensky B."/>
            <person name="Levin D.B."/>
        </authorList>
    </citation>
    <scope>NUCLEOTIDE SEQUENCE [LARGE SCALE GENOMIC DNA]</scope>
    <source>
        <strain evidence="2 3">UCD-FST 08-225</strain>
    </source>
</reference>
<dbReference type="STRING" id="5288.A0A5C5G3F9"/>
<evidence type="ECO:0000256" key="1">
    <source>
        <dbReference type="SAM" id="MobiDB-lite"/>
    </source>
</evidence>
<comment type="caution">
    <text evidence="2">The sequence shown here is derived from an EMBL/GenBank/DDBJ whole genome shotgun (WGS) entry which is preliminary data.</text>
</comment>
<evidence type="ECO:0000313" key="3">
    <source>
        <dbReference type="Proteomes" id="UP000311382"/>
    </source>
</evidence>
<protein>
    <submittedName>
        <fullName evidence="2">Uncharacterized protein</fullName>
    </submittedName>
</protein>
<name>A0A5C5G3F9_9BASI</name>
<dbReference type="EMBL" id="SOZI01000025">
    <property type="protein sequence ID" value="TNY22421.1"/>
    <property type="molecule type" value="Genomic_DNA"/>
</dbReference>
<proteinExistence type="predicted"/>
<feature type="region of interest" description="Disordered" evidence="1">
    <location>
        <begin position="201"/>
        <end position="225"/>
    </location>
</feature>
<organism evidence="2 3">
    <name type="scientific">Rhodotorula diobovata</name>
    <dbReference type="NCBI Taxonomy" id="5288"/>
    <lineage>
        <taxon>Eukaryota</taxon>
        <taxon>Fungi</taxon>
        <taxon>Dikarya</taxon>
        <taxon>Basidiomycota</taxon>
        <taxon>Pucciniomycotina</taxon>
        <taxon>Microbotryomycetes</taxon>
        <taxon>Sporidiobolales</taxon>
        <taxon>Sporidiobolaceae</taxon>
        <taxon>Rhodotorula</taxon>
    </lineage>
</organism>
<dbReference type="OrthoDB" id="2504162at2759"/>
<sequence length="332" mass="35580">MKIRRPPADEQPTAVVEVLRLIDPEHREPFVSLGRIFLACGVTPAEGLLRFRLDRLDYSTTLGELAPLLDLWVPLRTARRVAAELSVLDELAALLEWPTRGAYSVEDKEEGGLVHNWRIASDRIPSDEYSTARMLSCVLFSTPFPRLHLLPPGAQVRTLLPPLASFPSLHEDAAGGLDAAWSKLIEWSIVAYEAFLDGEDAEQSAVGEQPTLSSSASPSTQHDPATAPSLAPFFLFSTLSPLLHALDALPRTLAAPPSATASTATHLSPLGVPHLPRGALLPGHAQRDAPRAGASAIPPEAELYLADAVARVVLFAHGAVALGRGELGEVLK</sequence>